<dbReference type="PANTHER" id="PTHR13068">
    <property type="entry name" value="CGI-12 PROTEIN-RELATED"/>
    <property type="match status" value="1"/>
</dbReference>
<evidence type="ECO:0000313" key="5">
    <source>
        <dbReference type="Proteomes" id="UP001605036"/>
    </source>
</evidence>
<evidence type="ECO:0000256" key="3">
    <source>
        <dbReference type="ARBA" id="ARBA00022946"/>
    </source>
</evidence>
<gene>
    <name evidence="4" type="ORF">R1flu_006404</name>
</gene>
<dbReference type="InterPro" id="IPR003690">
    <property type="entry name" value="MTERF"/>
</dbReference>
<keyword evidence="2" id="KW-0804">Transcription</keyword>
<dbReference type="Proteomes" id="UP001605036">
    <property type="component" value="Unassembled WGS sequence"/>
</dbReference>
<proteinExistence type="inferred from homology"/>
<dbReference type="SMART" id="SM00733">
    <property type="entry name" value="Mterf"/>
    <property type="match status" value="6"/>
</dbReference>
<dbReference type="GO" id="GO:0006353">
    <property type="term" value="P:DNA-templated transcription termination"/>
    <property type="evidence" value="ECO:0007669"/>
    <property type="project" value="UniProtKB-KW"/>
</dbReference>
<sequence>MAASIPPVSPWGGPFSKLGICCERIVVTFPLGICAPRHPIWTQNSLSCAGVIIAQHHGRRARKRIRHGIARPLGIRAVSSEISSSALPFSSVRMLLSRTRPACLEHGFSVVPLRFFALTQLYALETTEENDWQKKVEFLVSCSFTKEQAVQVLKQCSVLLSLSLEEELQPKVVFLRSLGVRDLPKVILFSPNLLLGRLEMNLMPKVAFFESFGIQRQSIGKIIERFPTVLTYSIEGNMMSKTKFLESIGLERESIAKVIMRSPYIFALSIEENMRPKVNLLETIGVDKKYLSKLITRCPKIFCLSNEDNVLPKIKYLESIGVEKESMGKIVATCPSILNLSTSHIQQKLDFLQTNNYSVKKVVNEFPGNAEKSFGDFCIQGISTSSGDCRVIQLS</sequence>
<keyword evidence="2" id="KW-0806">Transcription termination</keyword>
<evidence type="ECO:0000256" key="1">
    <source>
        <dbReference type="ARBA" id="ARBA00007692"/>
    </source>
</evidence>
<keyword evidence="5" id="KW-1185">Reference proteome</keyword>
<keyword evidence="2" id="KW-0805">Transcription regulation</keyword>
<dbReference type="Pfam" id="PF02536">
    <property type="entry name" value="mTERF"/>
    <property type="match status" value="1"/>
</dbReference>
<reference evidence="4 5" key="1">
    <citation type="submission" date="2024-09" db="EMBL/GenBank/DDBJ databases">
        <title>Chromosome-scale assembly of Riccia fluitans.</title>
        <authorList>
            <person name="Paukszto L."/>
            <person name="Sawicki J."/>
            <person name="Karawczyk K."/>
            <person name="Piernik-Szablinska J."/>
            <person name="Szczecinska M."/>
            <person name="Mazdziarz M."/>
        </authorList>
    </citation>
    <scope>NUCLEOTIDE SEQUENCE [LARGE SCALE GENOMIC DNA]</scope>
    <source>
        <strain evidence="4">Rf_01</strain>
        <tissue evidence="4">Aerial parts of the thallus</tissue>
    </source>
</reference>
<dbReference type="AlphaFoldDB" id="A0ABD1YVX5"/>
<comment type="similarity">
    <text evidence="1">Belongs to the mTERF family.</text>
</comment>
<evidence type="ECO:0000313" key="4">
    <source>
        <dbReference type="EMBL" id="KAL2634925.1"/>
    </source>
</evidence>
<dbReference type="InterPro" id="IPR038538">
    <property type="entry name" value="MTERF_sf"/>
</dbReference>
<comment type="caution">
    <text evidence="4">The sequence shown here is derived from an EMBL/GenBank/DDBJ whole genome shotgun (WGS) entry which is preliminary data.</text>
</comment>
<accession>A0ABD1YVX5</accession>
<protein>
    <submittedName>
        <fullName evidence="4">Uncharacterized protein</fullName>
    </submittedName>
</protein>
<dbReference type="EMBL" id="JBHFFA010000003">
    <property type="protein sequence ID" value="KAL2634925.1"/>
    <property type="molecule type" value="Genomic_DNA"/>
</dbReference>
<keyword evidence="3" id="KW-0809">Transit peptide</keyword>
<name>A0ABD1YVX5_9MARC</name>
<evidence type="ECO:0000256" key="2">
    <source>
        <dbReference type="ARBA" id="ARBA00022472"/>
    </source>
</evidence>
<dbReference type="Gene3D" id="1.25.70.10">
    <property type="entry name" value="Transcription termination factor 3, mitochondrial"/>
    <property type="match status" value="1"/>
</dbReference>
<organism evidence="4 5">
    <name type="scientific">Riccia fluitans</name>
    <dbReference type="NCBI Taxonomy" id="41844"/>
    <lineage>
        <taxon>Eukaryota</taxon>
        <taxon>Viridiplantae</taxon>
        <taxon>Streptophyta</taxon>
        <taxon>Embryophyta</taxon>
        <taxon>Marchantiophyta</taxon>
        <taxon>Marchantiopsida</taxon>
        <taxon>Marchantiidae</taxon>
        <taxon>Marchantiales</taxon>
        <taxon>Ricciaceae</taxon>
        <taxon>Riccia</taxon>
    </lineage>
</organism>
<dbReference type="PANTHER" id="PTHR13068:SF228">
    <property type="match status" value="1"/>
</dbReference>